<keyword evidence="1" id="KW-0812">Transmembrane</keyword>
<keyword evidence="3" id="KW-1185">Reference proteome</keyword>
<name>A0A974P9U9_9BACL</name>
<evidence type="ECO:0000313" key="3">
    <source>
        <dbReference type="Proteomes" id="UP000595841"/>
    </source>
</evidence>
<dbReference type="PANTHER" id="PTHR37305:SF1">
    <property type="entry name" value="MEMBRANE PROTEIN"/>
    <property type="match status" value="1"/>
</dbReference>
<keyword evidence="1" id="KW-1133">Transmembrane helix</keyword>
<evidence type="ECO:0000313" key="2">
    <source>
        <dbReference type="EMBL" id="QQZ59556.1"/>
    </source>
</evidence>
<accession>A0A974P9U9</accession>
<feature type="transmembrane region" description="Helical" evidence="1">
    <location>
        <begin position="101"/>
        <end position="128"/>
    </location>
</feature>
<dbReference type="Proteomes" id="UP000595841">
    <property type="component" value="Chromosome"/>
</dbReference>
<reference evidence="2 3" key="1">
    <citation type="submission" date="2021-01" db="EMBL/GenBank/DDBJ databases">
        <title>Whole genome sequence of Paenibacillus sonchi LMG 24727 for comparative genomics.</title>
        <authorList>
            <person name="Lee G."/>
            <person name="Kim M.-J."/>
            <person name="Lim K."/>
            <person name="Shin J.-H."/>
        </authorList>
    </citation>
    <scope>NUCLEOTIDE SEQUENCE [LARGE SCALE GENOMIC DNA]</scope>
    <source>
        <strain evidence="2 3">LMG 24727</strain>
    </source>
</reference>
<dbReference type="EMBL" id="CP068595">
    <property type="protein sequence ID" value="QQZ59556.1"/>
    <property type="molecule type" value="Genomic_DNA"/>
</dbReference>
<feature type="transmembrane region" description="Helical" evidence="1">
    <location>
        <begin position="63"/>
        <end position="80"/>
    </location>
</feature>
<gene>
    <name evidence="2" type="ORF">JI735_23400</name>
</gene>
<sequence length="248" mass="26943">MRKFIDLVLNEWLKLSKKRSFFIAYGLLIGIPFVIGYVVHSVAGDMFASGPQFAAEMLLPSGIGQILNILVIIGTAGIVAKEYSQGTIKFLLIRARSRTAILASKFVTVLLYAFSLTVVTAVAVYASGMLWFGNGGGGLEIGGVLTSVLYNSVYMVMFATLAFMLGILTTSTGVTIGISMFALTISNLVIFRDFYKYVLFPNLNLAAYEGGGAPLPGMTLPFSILMLAVYFLLFLLTGFMVFRRRDVA</sequence>
<keyword evidence="1" id="KW-0472">Membrane</keyword>
<protein>
    <submittedName>
        <fullName evidence="2">ABC transporter permease</fullName>
    </submittedName>
</protein>
<proteinExistence type="predicted"/>
<dbReference type="AlphaFoldDB" id="A0A974P9U9"/>
<dbReference type="KEGG" id="pson:JI735_23400"/>
<feature type="transmembrane region" description="Helical" evidence="1">
    <location>
        <begin position="21"/>
        <end position="43"/>
    </location>
</feature>
<dbReference type="RefSeq" id="WP_039839059.1">
    <property type="nucleotide sequence ID" value="NZ_CP068595.1"/>
</dbReference>
<dbReference type="PANTHER" id="PTHR37305">
    <property type="entry name" value="INTEGRAL MEMBRANE PROTEIN-RELATED"/>
    <property type="match status" value="1"/>
</dbReference>
<evidence type="ECO:0000256" key="1">
    <source>
        <dbReference type="SAM" id="Phobius"/>
    </source>
</evidence>
<organism evidence="2 3">
    <name type="scientific">Paenibacillus sonchi</name>
    <dbReference type="NCBI Taxonomy" id="373687"/>
    <lineage>
        <taxon>Bacteria</taxon>
        <taxon>Bacillati</taxon>
        <taxon>Bacillota</taxon>
        <taxon>Bacilli</taxon>
        <taxon>Bacillales</taxon>
        <taxon>Paenibacillaceae</taxon>
        <taxon>Paenibacillus</taxon>
        <taxon>Paenibacillus sonchi group</taxon>
    </lineage>
</organism>
<feature type="transmembrane region" description="Helical" evidence="1">
    <location>
        <begin position="220"/>
        <end position="242"/>
    </location>
</feature>
<dbReference type="Pfam" id="PF12730">
    <property type="entry name" value="ABC2_membrane_4"/>
    <property type="match status" value="1"/>
</dbReference>